<reference evidence="2" key="2">
    <citation type="submission" date="2016-06" db="EMBL/GenBank/DDBJ databases">
        <authorList>
            <person name="Huang P."/>
            <person name="Jiang X."/>
            <person name="Liu X."/>
        </authorList>
    </citation>
    <scope>NUCLEOTIDE SEQUENCE</scope>
    <source>
        <strain evidence="2">852011</strain>
        <plasmid evidence="2">unnamed</plasmid>
    </source>
</reference>
<reference evidence="2 3" key="1">
    <citation type="journal article" date="2014" name="Genome Announc.">
        <title>Draft Genome Sequence of the Haloacid-Degrading Burkholderia caribensis Strain MBA4.</title>
        <authorList>
            <person name="Pan Y."/>
            <person name="Kong K.F."/>
            <person name="Tsang J.S."/>
        </authorList>
    </citation>
    <scope>NUCLEOTIDE SEQUENCE [LARGE SCALE GENOMIC DNA]</scope>
    <source>
        <strain evidence="2 3">852011</strain>
    </source>
</reference>
<dbReference type="PANTHER" id="PTHR38436:SF1">
    <property type="entry name" value="ESTER CYCLASE"/>
    <property type="match status" value="1"/>
</dbReference>
<protein>
    <submittedName>
        <fullName evidence="2">Ester cyclase</fullName>
    </submittedName>
</protein>
<evidence type="ECO:0000313" key="2">
    <source>
        <dbReference type="EMBL" id="QLB67069.1"/>
    </source>
</evidence>
<dbReference type="Gene3D" id="3.10.450.50">
    <property type="match status" value="1"/>
</dbReference>
<keyword evidence="2" id="KW-0614">Plasmid</keyword>
<dbReference type="OrthoDB" id="9182871at2"/>
<dbReference type="InterPro" id="IPR009959">
    <property type="entry name" value="Cyclase_SnoaL-like"/>
</dbReference>
<geneLocation type="plasmid" evidence="3"/>
<dbReference type="EMBL" id="JAYLVJ010000020">
    <property type="protein sequence ID" value="MEO1755841.1"/>
    <property type="molecule type" value="Genomic_DNA"/>
</dbReference>
<sequence length="148" mass="16489">MSQNISDDMVRTTIEAFYRAFAAKDVALLRQVVTPDWQYIPESPGAKPGADQMADAFARMAIALPDMEITILDLLTHGDRVGVRAEVTGTQSGELLGIAPSAVQIKFAIHSFHELRGPLIAKTWHLEDWFSVFRQIGQLPRNLDHHPI</sequence>
<dbReference type="PANTHER" id="PTHR38436">
    <property type="entry name" value="POLYKETIDE CYCLASE SNOAL-LIKE DOMAIN"/>
    <property type="match status" value="1"/>
</dbReference>
<dbReference type="Proteomes" id="UP000509548">
    <property type="component" value="Plasmid unnamed"/>
</dbReference>
<reference evidence="1 4" key="3">
    <citation type="submission" date="2024-01" db="EMBL/GenBank/DDBJ databases">
        <title>The diversity of rhizobia nodulating Mimosa spp. in eleven states of Brazil covering several biomes is determined by host plant, location, and edaphic factors.</title>
        <authorList>
            <person name="Rouws L."/>
            <person name="Barauna A."/>
            <person name="Beukes C."/>
            <person name="De Faria S.M."/>
            <person name="Gross E."/>
            <person name="Dos Reis Junior F.B."/>
            <person name="Simon M."/>
            <person name="Maluk M."/>
            <person name="Odee D.W."/>
            <person name="Kenicer G."/>
            <person name="Young J.P.W."/>
            <person name="Reis V.M."/>
            <person name="Zilli J."/>
            <person name="James E.K."/>
        </authorList>
    </citation>
    <scope>NUCLEOTIDE SEQUENCE [LARGE SCALE GENOMIC DNA]</scope>
    <source>
        <strain evidence="1 4">JHI1651</strain>
    </source>
</reference>
<evidence type="ECO:0000313" key="3">
    <source>
        <dbReference type="Proteomes" id="UP000509548"/>
    </source>
</evidence>
<dbReference type="AlphaFoldDB" id="A0A9Q6WQM7"/>
<geneLocation type="plasmid" evidence="2">
    <name>unnamed</name>
</geneLocation>
<name>A0A9Q6WQM7_9BURK</name>
<dbReference type="Pfam" id="PF07366">
    <property type="entry name" value="SnoaL"/>
    <property type="match status" value="1"/>
</dbReference>
<keyword evidence="4" id="KW-1185">Reference proteome</keyword>
<organism evidence="2 3">
    <name type="scientific">Paraburkholderia caribensis</name>
    <dbReference type="NCBI Taxonomy" id="75105"/>
    <lineage>
        <taxon>Bacteria</taxon>
        <taxon>Pseudomonadati</taxon>
        <taxon>Pseudomonadota</taxon>
        <taxon>Betaproteobacteria</taxon>
        <taxon>Burkholderiales</taxon>
        <taxon>Burkholderiaceae</taxon>
        <taxon>Paraburkholderia</taxon>
    </lineage>
</organism>
<gene>
    <name evidence="2" type="ORF">A9O66_31760</name>
    <name evidence="1" type="ORF">VOI32_18105</name>
</gene>
<dbReference type="Proteomes" id="UP001462961">
    <property type="component" value="Unassembled WGS sequence"/>
</dbReference>
<dbReference type="SUPFAM" id="SSF54427">
    <property type="entry name" value="NTF2-like"/>
    <property type="match status" value="1"/>
</dbReference>
<evidence type="ECO:0000313" key="4">
    <source>
        <dbReference type="Proteomes" id="UP001462961"/>
    </source>
</evidence>
<accession>A0A9Q6WQM7</accession>
<dbReference type="GO" id="GO:0030638">
    <property type="term" value="P:polyketide metabolic process"/>
    <property type="evidence" value="ECO:0007669"/>
    <property type="project" value="InterPro"/>
</dbReference>
<dbReference type="RefSeq" id="WP_062918228.1">
    <property type="nucleotide sequence ID" value="NZ_CP013349.1"/>
</dbReference>
<evidence type="ECO:0000313" key="1">
    <source>
        <dbReference type="EMBL" id="MEO1755841.1"/>
    </source>
</evidence>
<dbReference type="EMBL" id="CP015960">
    <property type="protein sequence ID" value="QLB67069.1"/>
    <property type="molecule type" value="Genomic_DNA"/>
</dbReference>
<dbReference type="InterPro" id="IPR032710">
    <property type="entry name" value="NTF2-like_dom_sf"/>
</dbReference>
<proteinExistence type="predicted"/>